<feature type="coiled-coil region" evidence="1">
    <location>
        <begin position="293"/>
        <end position="328"/>
    </location>
</feature>
<dbReference type="InParanoid" id="Q24BS2"/>
<dbReference type="OrthoDB" id="429162at2759"/>
<dbReference type="PANTHER" id="PTHR24114:SF2">
    <property type="entry name" value="F-BOX DOMAIN-CONTAINING PROTEIN-RELATED"/>
    <property type="match status" value="1"/>
</dbReference>
<sequence length="989" mass="114408">MLRQHLVRENIAKENLNEHQDMTAKKYYIRQNISINKQIPLLDTENAINSFNHAQKPIFSNQIKQLDHLKQVSQQDNQDSSFEASFNGQNKNQQNKFFLKLLIPSKGSQNSSPKSVSKIDQLNSNDSFNSKQLYIRKKQASPNNQSSFNKHECQQIFNLKQQINQRDQQYNQIKKHKSKSFLNLKQINSSLINEENKKSLQIQNLNEQQNDSVNQNVNKRKYQIDVAGFMQTSKQINSLNMPSISSPSQSVSPCRISRVNSHLKFNISNTPTSFSGGQLLDFQDRNDTTPYSNMNKEKRRSSLNLANNQEENQQIQQTNHQRLSIKKESRIASLTRLQEEEKNKFIEEAQKMYIEKRIIADEEDLKVVSKMQLDQNEYKNVDNIIQYQKSNKTHQILKDLYKQNISKQQSFSIDKNAQNFLQNKVCKRHSSVIGIKTPQILIQNCQKPKKIIQLKEITQEKIESRETVKTKLANPVIDKKILPRKLSLIPINRSYNSISFSNYKDRESSLQPNVQDSISQITQKDIFQPFKQKISNINQQIYQLLLKSSPDQILELSLSKKDLNIETITLLQQKFLSQNSKLLILNLENCKINDQVANSLMECLASNSSIKKLNLSQNQISSKSCQNIKKVISENYYLEEFYLHWNLIKGDGGALIAQGLQVNTTLNVLDLSKNPLGGDQNKLACSQEIKRFLMYQQSNVVHLDLSNCGFNQQESTIIQEGLINNHTIYGFHFSGNVGVVDALGFLNINNHINSFRNIHLNHRIDGVNTLNFMLAKDRSLVSVDNCWICQGWQEQEITVDISNFNAKNMIHRVFVHLDFLEYKGIQLQPKQNNNIYYLKVMCPPNQTLQFFFTIPEQKIQMISPQYHSYQIQTLGVDIPTGILFQQDAAMTMPLDPEINQINILKTQVGKVIDEETFHPLIQCYPRPSMTNQLQQQQKKQSQLPTWKGDKRKQIMQKLLNNTIHLNSKIPKSPNNQIKQQNTSKNQLIN</sequence>
<dbReference type="GeneID" id="7843735"/>
<evidence type="ECO:0000256" key="2">
    <source>
        <dbReference type="SAM" id="MobiDB-lite"/>
    </source>
</evidence>
<evidence type="ECO:0008006" key="5">
    <source>
        <dbReference type="Google" id="ProtNLM"/>
    </source>
</evidence>
<reference evidence="4" key="1">
    <citation type="journal article" date="2006" name="PLoS Biol.">
        <title>Macronuclear genome sequence of the ciliate Tetrahymena thermophila, a model eukaryote.</title>
        <authorList>
            <person name="Eisen J.A."/>
            <person name="Coyne R.S."/>
            <person name="Wu M."/>
            <person name="Wu D."/>
            <person name="Thiagarajan M."/>
            <person name="Wortman J.R."/>
            <person name="Badger J.H."/>
            <person name="Ren Q."/>
            <person name="Amedeo P."/>
            <person name="Jones K.M."/>
            <person name="Tallon L.J."/>
            <person name="Delcher A.L."/>
            <person name="Salzberg S.L."/>
            <person name="Silva J.C."/>
            <person name="Haas B.J."/>
            <person name="Majoros W.H."/>
            <person name="Farzad M."/>
            <person name="Carlton J.M."/>
            <person name="Smith R.K. Jr."/>
            <person name="Garg J."/>
            <person name="Pearlman R.E."/>
            <person name="Karrer K.M."/>
            <person name="Sun L."/>
            <person name="Manning G."/>
            <person name="Elde N.C."/>
            <person name="Turkewitz A.P."/>
            <person name="Asai D.J."/>
            <person name="Wilkes D.E."/>
            <person name="Wang Y."/>
            <person name="Cai H."/>
            <person name="Collins K."/>
            <person name="Stewart B.A."/>
            <person name="Lee S.R."/>
            <person name="Wilamowska K."/>
            <person name="Weinberg Z."/>
            <person name="Ruzzo W.L."/>
            <person name="Wloga D."/>
            <person name="Gaertig J."/>
            <person name="Frankel J."/>
            <person name="Tsao C.-C."/>
            <person name="Gorovsky M.A."/>
            <person name="Keeling P.J."/>
            <person name="Waller R.F."/>
            <person name="Patron N.J."/>
            <person name="Cherry J.M."/>
            <person name="Stover N.A."/>
            <person name="Krieger C.J."/>
            <person name="del Toro C."/>
            <person name="Ryder H.F."/>
            <person name="Williamson S.C."/>
            <person name="Barbeau R.A."/>
            <person name="Hamilton E.P."/>
            <person name="Orias E."/>
        </authorList>
    </citation>
    <scope>NUCLEOTIDE SEQUENCE [LARGE SCALE GENOMIC DNA]</scope>
    <source>
        <strain evidence="4">SB210</strain>
    </source>
</reference>
<dbReference type="SMART" id="SM00368">
    <property type="entry name" value="LRR_RI"/>
    <property type="match status" value="4"/>
</dbReference>
<organism evidence="3 4">
    <name type="scientific">Tetrahymena thermophila (strain SB210)</name>
    <dbReference type="NCBI Taxonomy" id="312017"/>
    <lineage>
        <taxon>Eukaryota</taxon>
        <taxon>Sar</taxon>
        <taxon>Alveolata</taxon>
        <taxon>Ciliophora</taxon>
        <taxon>Intramacronucleata</taxon>
        <taxon>Oligohymenophorea</taxon>
        <taxon>Hymenostomatida</taxon>
        <taxon>Tetrahymenina</taxon>
        <taxon>Tetrahymenidae</taxon>
        <taxon>Tetrahymena</taxon>
    </lineage>
</organism>
<feature type="compositionally biased region" description="Polar residues" evidence="2">
    <location>
        <begin position="972"/>
        <end position="989"/>
    </location>
</feature>
<dbReference type="HOGENOM" id="CLU_310480_0_0_1"/>
<gene>
    <name evidence="3" type="ORF">TTHERM_01243500</name>
</gene>
<protein>
    <recommendedName>
        <fullName evidence="5">Leucine Rich Repeat family protein</fullName>
    </recommendedName>
</protein>
<dbReference type="RefSeq" id="XP_001025481.2">
    <property type="nucleotide sequence ID" value="XM_001025481.2"/>
</dbReference>
<dbReference type="SUPFAM" id="SSF52047">
    <property type="entry name" value="RNI-like"/>
    <property type="match status" value="1"/>
</dbReference>
<dbReference type="EMBL" id="GG662384">
    <property type="protein sequence ID" value="EAS05236.2"/>
    <property type="molecule type" value="Genomic_DNA"/>
</dbReference>
<dbReference type="eggNOG" id="KOG4308">
    <property type="taxonomic scope" value="Eukaryota"/>
</dbReference>
<dbReference type="PANTHER" id="PTHR24114">
    <property type="entry name" value="LEUCINE RICH REPEAT FAMILY PROTEIN"/>
    <property type="match status" value="1"/>
</dbReference>
<keyword evidence="4" id="KW-1185">Reference proteome</keyword>
<feature type="region of interest" description="Disordered" evidence="2">
    <location>
        <begin position="929"/>
        <end position="949"/>
    </location>
</feature>
<proteinExistence type="predicted"/>
<dbReference type="Proteomes" id="UP000009168">
    <property type="component" value="Unassembled WGS sequence"/>
</dbReference>
<accession>Q24BS2</accession>
<feature type="region of interest" description="Disordered" evidence="2">
    <location>
        <begin position="966"/>
        <end position="989"/>
    </location>
</feature>
<evidence type="ECO:0000313" key="4">
    <source>
        <dbReference type="Proteomes" id="UP000009168"/>
    </source>
</evidence>
<dbReference type="AlphaFoldDB" id="Q24BS2"/>
<dbReference type="InterPro" id="IPR032675">
    <property type="entry name" value="LRR_dom_sf"/>
</dbReference>
<feature type="coiled-coil region" evidence="1">
    <location>
        <begin position="159"/>
        <end position="208"/>
    </location>
</feature>
<name>Q24BS2_TETTS</name>
<dbReference type="KEGG" id="tet:TTHERM_01243500"/>
<dbReference type="InterPro" id="IPR052394">
    <property type="entry name" value="LRR-containing"/>
</dbReference>
<feature type="compositionally biased region" description="Low complexity" evidence="2">
    <location>
        <begin position="932"/>
        <end position="943"/>
    </location>
</feature>
<dbReference type="Gene3D" id="3.80.10.10">
    <property type="entry name" value="Ribonuclease Inhibitor"/>
    <property type="match status" value="1"/>
</dbReference>
<evidence type="ECO:0000256" key="1">
    <source>
        <dbReference type="SAM" id="Coils"/>
    </source>
</evidence>
<keyword evidence="1" id="KW-0175">Coiled coil</keyword>
<evidence type="ECO:0000313" key="3">
    <source>
        <dbReference type="EMBL" id="EAS05236.2"/>
    </source>
</evidence>